<evidence type="ECO:0000256" key="2">
    <source>
        <dbReference type="ARBA" id="ARBA00022472"/>
    </source>
</evidence>
<dbReference type="GO" id="GO:0003676">
    <property type="term" value="F:nucleic acid binding"/>
    <property type="evidence" value="ECO:0007669"/>
    <property type="project" value="InterPro"/>
</dbReference>
<comment type="similarity">
    <text evidence="1">Belongs to the mTERF family.</text>
</comment>
<dbReference type="EMBL" id="JAVXUP010002591">
    <property type="protein sequence ID" value="KAK3002437.1"/>
    <property type="molecule type" value="Genomic_DNA"/>
</dbReference>
<keyword evidence="2" id="KW-0805">Transcription regulation</keyword>
<dbReference type="Pfam" id="PF02536">
    <property type="entry name" value="mTERF"/>
    <property type="match status" value="1"/>
</dbReference>
<dbReference type="AlphaFoldDB" id="A0AA88V5Y9"/>
<evidence type="ECO:0000256" key="1">
    <source>
        <dbReference type="ARBA" id="ARBA00007692"/>
    </source>
</evidence>
<name>A0AA88V5Y9_9ASTE</name>
<proteinExistence type="inferred from homology"/>
<dbReference type="SMART" id="SM00733">
    <property type="entry name" value="Mterf"/>
    <property type="match status" value="6"/>
</dbReference>
<evidence type="ECO:0000313" key="4">
    <source>
        <dbReference type="EMBL" id="KAK3002437.1"/>
    </source>
</evidence>
<sequence>MYKALMACLSLKPSPTIPLSAANTGAPVAATAAVDEASSSNHHARHHRIRRSPSPWPTKNLKFGLPLNSRRLQSIRSAINSTPQILIVDFEKTLKPKLHFFQELGFTGSHLGKFISTNSSLLTSSLENKLKPRIKILKKLLGSNAKNEDLVKVLCRSKMIADKYTDSRLLSNALYLQSCGVVGSQLSTLLKRQPQIFTLPESGLREIGNKVLEMGFSTRSRMLVHGIHTLSCLRKETLVRKFGVFGSFGFSEAECMDMFRRTPSLFRASEEKLRLGIVFFMDTLKYDKTLLIRKGSCLMLSMEGRVIPRYRVLQLLKVKRLLKKDPSFDNVVRLSEDEFLEKFISRFADDAFDLLVAYKGHLTDSP</sequence>
<keyword evidence="3" id="KW-0809">Transit peptide</keyword>
<dbReference type="Gene3D" id="1.25.70.10">
    <property type="entry name" value="Transcription termination factor 3, mitochondrial"/>
    <property type="match status" value="1"/>
</dbReference>
<comment type="caution">
    <text evidence="4">The sequence shown here is derived from an EMBL/GenBank/DDBJ whole genome shotgun (WGS) entry which is preliminary data.</text>
</comment>
<gene>
    <name evidence="4" type="ORF">RJ639_020955</name>
</gene>
<keyword evidence="2" id="KW-0806">Transcription termination</keyword>
<evidence type="ECO:0000256" key="3">
    <source>
        <dbReference type="ARBA" id="ARBA00022946"/>
    </source>
</evidence>
<dbReference type="InterPro" id="IPR038538">
    <property type="entry name" value="MTERF_sf"/>
</dbReference>
<dbReference type="GO" id="GO:0006353">
    <property type="term" value="P:DNA-templated transcription termination"/>
    <property type="evidence" value="ECO:0007669"/>
    <property type="project" value="UniProtKB-KW"/>
</dbReference>
<dbReference type="PANTHER" id="PTHR13068">
    <property type="entry name" value="CGI-12 PROTEIN-RELATED"/>
    <property type="match status" value="1"/>
</dbReference>
<keyword evidence="2" id="KW-0804">Transcription</keyword>
<protein>
    <submittedName>
        <fullName evidence="4">Uncharacterized protein</fullName>
    </submittedName>
</protein>
<dbReference type="InterPro" id="IPR003690">
    <property type="entry name" value="MTERF"/>
</dbReference>
<dbReference type="PANTHER" id="PTHR13068:SF173">
    <property type="entry name" value="EMB|CAB62602.1"/>
    <property type="match status" value="1"/>
</dbReference>
<dbReference type="Proteomes" id="UP001188597">
    <property type="component" value="Unassembled WGS sequence"/>
</dbReference>
<dbReference type="FunFam" id="1.25.70.10:FF:000001">
    <property type="entry name" value="Mitochondrial transcription termination factor-like"/>
    <property type="match status" value="1"/>
</dbReference>
<evidence type="ECO:0000313" key="5">
    <source>
        <dbReference type="Proteomes" id="UP001188597"/>
    </source>
</evidence>
<reference evidence="4" key="1">
    <citation type="submission" date="2022-12" db="EMBL/GenBank/DDBJ databases">
        <title>Draft genome assemblies for two species of Escallonia (Escalloniales).</title>
        <authorList>
            <person name="Chanderbali A."/>
            <person name="Dervinis C."/>
            <person name="Anghel I."/>
            <person name="Soltis D."/>
            <person name="Soltis P."/>
            <person name="Zapata F."/>
        </authorList>
    </citation>
    <scope>NUCLEOTIDE SEQUENCE</scope>
    <source>
        <strain evidence="4">UCBG64.0493</strain>
        <tissue evidence="4">Leaf</tissue>
    </source>
</reference>
<keyword evidence="5" id="KW-1185">Reference proteome</keyword>
<organism evidence="4 5">
    <name type="scientific">Escallonia herrerae</name>
    <dbReference type="NCBI Taxonomy" id="1293975"/>
    <lineage>
        <taxon>Eukaryota</taxon>
        <taxon>Viridiplantae</taxon>
        <taxon>Streptophyta</taxon>
        <taxon>Embryophyta</taxon>
        <taxon>Tracheophyta</taxon>
        <taxon>Spermatophyta</taxon>
        <taxon>Magnoliopsida</taxon>
        <taxon>eudicotyledons</taxon>
        <taxon>Gunneridae</taxon>
        <taxon>Pentapetalae</taxon>
        <taxon>asterids</taxon>
        <taxon>campanulids</taxon>
        <taxon>Escalloniales</taxon>
        <taxon>Escalloniaceae</taxon>
        <taxon>Escallonia</taxon>
    </lineage>
</organism>
<accession>A0AA88V5Y9</accession>